<accession>A0ABT0XYH9</accession>
<dbReference type="InterPro" id="IPR001867">
    <property type="entry name" value="OmpR/PhoB-type_DNA-bd"/>
</dbReference>
<dbReference type="Gene3D" id="1.10.10.10">
    <property type="entry name" value="Winged helix-like DNA-binding domain superfamily/Winged helix DNA-binding domain"/>
    <property type="match status" value="1"/>
</dbReference>
<dbReference type="RefSeq" id="WP_251798742.1">
    <property type="nucleotide sequence ID" value="NZ_JAMQOL010000017.1"/>
</dbReference>
<proteinExistence type="inferred from homology"/>
<dbReference type="InterPro" id="IPR005158">
    <property type="entry name" value="BTAD"/>
</dbReference>
<reference evidence="5 6" key="1">
    <citation type="submission" date="2022-06" db="EMBL/GenBank/DDBJ databases">
        <title>Actinoplanes abujensis sp. nov., isolated from Nigerian arid soil.</title>
        <authorList>
            <person name="Ding P."/>
        </authorList>
    </citation>
    <scope>NUCLEOTIDE SEQUENCE [LARGE SCALE GENOMIC DNA]</scope>
    <source>
        <strain evidence="6">TRM88002</strain>
    </source>
</reference>
<name>A0ABT0XYH9_9ACTN</name>
<dbReference type="SMART" id="SM00862">
    <property type="entry name" value="Trans_reg_C"/>
    <property type="match status" value="1"/>
</dbReference>
<feature type="domain" description="OmpR/PhoB-type" evidence="3">
    <location>
        <begin position="36"/>
        <end position="106"/>
    </location>
</feature>
<evidence type="ECO:0000259" key="3">
    <source>
        <dbReference type="SMART" id="SM00862"/>
    </source>
</evidence>
<dbReference type="PANTHER" id="PTHR35807:SF2">
    <property type="entry name" value="TRANSCRIPTIONAL ACTIVATOR DOMAIN"/>
    <property type="match status" value="1"/>
</dbReference>
<feature type="domain" description="Bacterial transcriptional activator" evidence="4">
    <location>
        <begin position="121"/>
        <end position="266"/>
    </location>
</feature>
<dbReference type="InterPro" id="IPR016032">
    <property type="entry name" value="Sig_transdc_resp-reg_C-effctor"/>
</dbReference>
<evidence type="ECO:0000259" key="4">
    <source>
        <dbReference type="SMART" id="SM01043"/>
    </source>
</evidence>
<comment type="caution">
    <text evidence="5">The sequence shown here is derived from an EMBL/GenBank/DDBJ whole genome shotgun (WGS) entry which is preliminary data.</text>
</comment>
<dbReference type="SUPFAM" id="SSF46894">
    <property type="entry name" value="C-terminal effector domain of the bipartite response regulators"/>
    <property type="match status" value="1"/>
</dbReference>
<sequence length="271" mass="30679">MDDHSPSSLLTAEKPWSARPLLAAHVLGPFLVTLDGVPAGLWHGGRNESLFAYLLTHRNPWPSRETLMHVFWPGSTQDAARNSLNVALHGVRRALRTVTERPIVRFLGNRYGLDPAVRLWLDVDEFDRHLRLARLRRLAGEADAAIREYEVADGLYRGDLLAENPYEEWPVLPREQWRLAHVDALDHLGELSFAAGRYAAAAGLCARVVEGDPCRETTHRRLMVCQSRQGQPHLALLQHRACADALWRDLGVEPSPETQALYQRIRRHEPV</sequence>
<dbReference type="InterPro" id="IPR036388">
    <property type="entry name" value="WH-like_DNA-bd_sf"/>
</dbReference>
<evidence type="ECO:0000256" key="1">
    <source>
        <dbReference type="ARBA" id="ARBA00005820"/>
    </source>
</evidence>
<dbReference type="SUPFAM" id="SSF48452">
    <property type="entry name" value="TPR-like"/>
    <property type="match status" value="1"/>
</dbReference>
<protein>
    <recommendedName>
        <fullName evidence="7">SARP family transcriptional regulator</fullName>
    </recommendedName>
</protein>
<dbReference type="Proteomes" id="UP001523216">
    <property type="component" value="Unassembled WGS sequence"/>
</dbReference>
<dbReference type="Gene3D" id="1.25.40.10">
    <property type="entry name" value="Tetratricopeptide repeat domain"/>
    <property type="match status" value="1"/>
</dbReference>
<dbReference type="InterPro" id="IPR011990">
    <property type="entry name" value="TPR-like_helical_dom_sf"/>
</dbReference>
<organism evidence="5 6">
    <name type="scientific">Paractinoplanes hotanensis</name>
    <dbReference type="NCBI Taxonomy" id="2906497"/>
    <lineage>
        <taxon>Bacteria</taxon>
        <taxon>Bacillati</taxon>
        <taxon>Actinomycetota</taxon>
        <taxon>Actinomycetes</taxon>
        <taxon>Micromonosporales</taxon>
        <taxon>Micromonosporaceae</taxon>
        <taxon>Paractinoplanes</taxon>
    </lineage>
</organism>
<dbReference type="Pfam" id="PF03704">
    <property type="entry name" value="BTAD"/>
    <property type="match status" value="1"/>
</dbReference>
<dbReference type="PANTHER" id="PTHR35807">
    <property type="entry name" value="TRANSCRIPTIONAL REGULATOR REDD-RELATED"/>
    <property type="match status" value="1"/>
</dbReference>
<keyword evidence="2" id="KW-0238">DNA-binding</keyword>
<dbReference type="InterPro" id="IPR051677">
    <property type="entry name" value="AfsR-DnrI-RedD_regulator"/>
</dbReference>
<evidence type="ECO:0000313" key="5">
    <source>
        <dbReference type="EMBL" id="MCM4078850.1"/>
    </source>
</evidence>
<evidence type="ECO:0000256" key="2">
    <source>
        <dbReference type="ARBA" id="ARBA00023125"/>
    </source>
</evidence>
<gene>
    <name evidence="5" type="ORF">LXN57_14860</name>
</gene>
<dbReference type="EMBL" id="JAMQOL010000017">
    <property type="protein sequence ID" value="MCM4078850.1"/>
    <property type="molecule type" value="Genomic_DNA"/>
</dbReference>
<evidence type="ECO:0008006" key="7">
    <source>
        <dbReference type="Google" id="ProtNLM"/>
    </source>
</evidence>
<comment type="similarity">
    <text evidence="1">Belongs to the AfsR/DnrI/RedD regulatory family.</text>
</comment>
<dbReference type="SMART" id="SM01043">
    <property type="entry name" value="BTAD"/>
    <property type="match status" value="1"/>
</dbReference>
<keyword evidence="6" id="KW-1185">Reference proteome</keyword>
<evidence type="ECO:0000313" key="6">
    <source>
        <dbReference type="Proteomes" id="UP001523216"/>
    </source>
</evidence>